<reference evidence="17 18" key="1">
    <citation type="journal article" date="2011" name="Stand. Genomic Sci.">
        <title>Complete genome sequence of the acetate-degrading sulfate reducer Desulfobacca acetoxidans type strain (ASRB2).</title>
        <authorList>
            <person name="Goker M."/>
            <person name="Teshima H."/>
            <person name="Lapidus A."/>
            <person name="Nolan M."/>
            <person name="Lucas S."/>
            <person name="Hammon N."/>
            <person name="Deshpande S."/>
            <person name="Cheng J.F."/>
            <person name="Tapia R."/>
            <person name="Han C."/>
            <person name="Goodwin L."/>
            <person name="Pitluck S."/>
            <person name="Huntemann M."/>
            <person name="Liolios K."/>
            <person name="Ivanova N."/>
            <person name="Pagani I."/>
            <person name="Mavromatis K."/>
            <person name="Ovchinikova G."/>
            <person name="Pati A."/>
            <person name="Chen A."/>
            <person name="Palaniappan K."/>
            <person name="Land M."/>
            <person name="Hauser L."/>
            <person name="Brambilla E.M."/>
            <person name="Rohde M."/>
            <person name="Spring S."/>
            <person name="Detter J.C."/>
            <person name="Woyke T."/>
            <person name="Bristow J."/>
            <person name="Eisen J.A."/>
            <person name="Markowitz V."/>
            <person name="Hugenholtz P."/>
            <person name="Kyrpides N.C."/>
            <person name="Klenk H.P."/>
        </authorList>
    </citation>
    <scope>NUCLEOTIDE SEQUENCE [LARGE SCALE GENOMIC DNA]</scope>
    <source>
        <strain evidence="18">ATCC 700848 / DSM 11109 / ASRB2</strain>
    </source>
</reference>
<evidence type="ECO:0000259" key="16">
    <source>
        <dbReference type="SMART" id="SM00316"/>
    </source>
</evidence>
<protein>
    <recommendedName>
        <fullName evidence="4">Ribonuclease G</fullName>
    </recommendedName>
</protein>
<evidence type="ECO:0000256" key="12">
    <source>
        <dbReference type="ARBA" id="ARBA00022759"/>
    </source>
</evidence>
<dbReference type="EMBL" id="CP002629">
    <property type="protein sequence ID" value="AEB10088.1"/>
    <property type="molecule type" value="Genomic_DNA"/>
</dbReference>
<evidence type="ECO:0000256" key="14">
    <source>
        <dbReference type="ARBA" id="ARBA00022842"/>
    </source>
</evidence>
<keyword evidence="13" id="KW-0378">Hydrolase</keyword>
<evidence type="ECO:0000256" key="2">
    <source>
        <dbReference type="ARBA" id="ARBA00004496"/>
    </source>
</evidence>
<dbReference type="PANTHER" id="PTHR30001:SF0">
    <property type="entry name" value="RIBONUCLEASE G"/>
    <property type="match status" value="1"/>
</dbReference>
<keyword evidence="12" id="KW-0255">Endonuclease</keyword>
<evidence type="ECO:0000256" key="11">
    <source>
        <dbReference type="ARBA" id="ARBA00022730"/>
    </source>
</evidence>
<dbReference type="STRING" id="880072.Desac_2264"/>
<feature type="domain" description="S1 motif" evidence="16">
    <location>
        <begin position="37"/>
        <end position="137"/>
    </location>
</feature>
<dbReference type="GO" id="GO:0019843">
    <property type="term" value="F:rRNA binding"/>
    <property type="evidence" value="ECO:0007669"/>
    <property type="project" value="UniProtKB-KW"/>
</dbReference>
<dbReference type="GO" id="GO:0046872">
    <property type="term" value="F:metal ion binding"/>
    <property type="evidence" value="ECO:0007669"/>
    <property type="project" value="UniProtKB-KW"/>
</dbReference>
<dbReference type="PANTHER" id="PTHR30001">
    <property type="entry name" value="RIBONUCLEASE"/>
    <property type="match status" value="1"/>
</dbReference>
<evidence type="ECO:0000313" key="17">
    <source>
        <dbReference type="EMBL" id="AEB10088.1"/>
    </source>
</evidence>
<dbReference type="Pfam" id="PF20833">
    <property type="entry name" value="RNase_E_G_Thio"/>
    <property type="match status" value="1"/>
</dbReference>
<dbReference type="RefSeq" id="WP_013707197.1">
    <property type="nucleotide sequence ID" value="NC_015388.1"/>
</dbReference>
<dbReference type="GO" id="GO:0000049">
    <property type="term" value="F:tRNA binding"/>
    <property type="evidence" value="ECO:0007669"/>
    <property type="project" value="UniProtKB-KW"/>
</dbReference>
<dbReference type="AlphaFoldDB" id="F2NFG9"/>
<dbReference type="GO" id="GO:0008033">
    <property type="term" value="P:tRNA processing"/>
    <property type="evidence" value="ECO:0007669"/>
    <property type="project" value="UniProtKB-KW"/>
</dbReference>
<dbReference type="GO" id="GO:0006364">
    <property type="term" value="P:rRNA processing"/>
    <property type="evidence" value="ECO:0007669"/>
    <property type="project" value="UniProtKB-KW"/>
</dbReference>
<evidence type="ECO:0000256" key="10">
    <source>
        <dbReference type="ARBA" id="ARBA00022723"/>
    </source>
</evidence>
<sequence length="503" mass="57017">MASELIINVSPFESRVALIENGNVVELYIERDSASSLIGNIYKGRVIKVLPGMGAAFVDIGLERSAFLYVADVVDHYDDFYAEWHKDDRNGNQVSLAPHFTETQTIPIEDMLQEGQEVLVQVAKPPLCGKGARLTSHITLPGRHLVLMPTVNHVGVSRRIADEAERARLKDALLAIKPPDCGLIARTASEGVEGDKLRSEIEFLLQIWNNILRKKETAPTASLLHRELDIVLRVVRDLFTKEVDCLIVDDFETHAKIIQFVESFQPLMKFNVELYQSREPLFEHYDIEIELQRALGKKVWLKSGGYIIIEPTEALVVIDVNTGRYVGKHNLEETILKTNLEAVKEIAYQLRLRNIGGLIVIDFIDMEKEANREKVYNVLKEALKKDRAKTSVLKMSELGLVEMTRQRSRQSLHHMLTEPCPYCDQKGFIRSRLTVAFDMLRELTTMIGSLDSQQVTLEAHPEVAGVLMDLGGATIESLEGEYHKKIVIRSNPHFHQEKYEISI</sequence>
<keyword evidence="15" id="KW-0694">RNA-binding</keyword>
<keyword evidence="7" id="KW-0820">tRNA-binding</keyword>
<comment type="cofactor">
    <cofactor evidence="1">
        <name>Mg(2+)</name>
        <dbReference type="ChEBI" id="CHEBI:18420"/>
    </cofactor>
</comment>
<dbReference type="Pfam" id="PF10150">
    <property type="entry name" value="RNase_E_G"/>
    <property type="match status" value="1"/>
</dbReference>
<organism evidence="17 18">
    <name type="scientific">Desulfobacca acetoxidans (strain ATCC 700848 / DSM 11109 / ASRB2)</name>
    <dbReference type="NCBI Taxonomy" id="880072"/>
    <lineage>
        <taxon>Bacteria</taxon>
        <taxon>Pseudomonadati</taxon>
        <taxon>Thermodesulfobacteriota</taxon>
        <taxon>Desulfobaccia</taxon>
        <taxon>Desulfobaccales</taxon>
        <taxon>Desulfobaccaceae</taxon>
        <taxon>Desulfobacca</taxon>
    </lineage>
</organism>
<evidence type="ECO:0000256" key="6">
    <source>
        <dbReference type="ARBA" id="ARBA00022552"/>
    </source>
</evidence>
<dbReference type="KEGG" id="dao:Desac_2264"/>
<dbReference type="HOGENOM" id="CLU_003468_5_3_7"/>
<keyword evidence="14" id="KW-0460">Magnesium</keyword>
<evidence type="ECO:0000256" key="15">
    <source>
        <dbReference type="ARBA" id="ARBA00022884"/>
    </source>
</evidence>
<accession>F2NFG9</accession>
<evidence type="ECO:0000256" key="9">
    <source>
        <dbReference type="ARBA" id="ARBA00022722"/>
    </source>
</evidence>
<dbReference type="Gene3D" id="3.40.1260.20">
    <property type="entry name" value="Ribonuclease E, catalytic domain"/>
    <property type="match status" value="1"/>
</dbReference>
<dbReference type="InterPro" id="IPR012340">
    <property type="entry name" value="NA-bd_OB-fold"/>
</dbReference>
<name>F2NFG9_DESAR</name>
<dbReference type="OrthoDB" id="9804278at2"/>
<dbReference type="GO" id="GO:0004540">
    <property type="term" value="F:RNA nuclease activity"/>
    <property type="evidence" value="ECO:0007669"/>
    <property type="project" value="InterPro"/>
</dbReference>
<comment type="subcellular location">
    <subcellularLocation>
        <location evidence="2">Cytoplasm</location>
    </subcellularLocation>
</comment>
<evidence type="ECO:0000256" key="3">
    <source>
        <dbReference type="ARBA" id="ARBA00005663"/>
    </source>
</evidence>
<keyword evidence="8" id="KW-0819">tRNA processing</keyword>
<dbReference type="InterPro" id="IPR003029">
    <property type="entry name" value="S1_domain"/>
</dbReference>
<keyword evidence="10" id="KW-0479">Metal-binding</keyword>
<keyword evidence="9" id="KW-0540">Nuclease</keyword>
<keyword evidence="11" id="KW-0699">rRNA-binding</keyword>
<dbReference type="NCBIfam" id="TIGR00757">
    <property type="entry name" value="RNaseEG"/>
    <property type="match status" value="1"/>
</dbReference>
<dbReference type="InterPro" id="IPR004659">
    <property type="entry name" value="RNase_E/G"/>
</dbReference>
<evidence type="ECO:0000256" key="8">
    <source>
        <dbReference type="ARBA" id="ARBA00022694"/>
    </source>
</evidence>
<dbReference type="CDD" id="cd04453">
    <property type="entry name" value="S1_RNase_E"/>
    <property type="match status" value="1"/>
</dbReference>
<dbReference type="eggNOG" id="COG1530">
    <property type="taxonomic scope" value="Bacteria"/>
</dbReference>
<dbReference type="Gene3D" id="2.40.50.140">
    <property type="entry name" value="Nucleic acid-binding proteins"/>
    <property type="match status" value="1"/>
</dbReference>
<proteinExistence type="inferred from homology"/>
<comment type="similarity">
    <text evidence="3">Belongs to the RNase E/G family. RNase G subfamily.</text>
</comment>
<evidence type="ECO:0000313" key="18">
    <source>
        <dbReference type="Proteomes" id="UP000000483"/>
    </source>
</evidence>
<evidence type="ECO:0000256" key="4">
    <source>
        <dbReference type="ARBA" id="ARBA00017719"/>
    </source>
</evidence>
<evidence type="ECO:0000256" key="5">
    <source>
        <dbReference type="ARBA" id="ARBA00022490"/>
    </source>
</evidence>
<gene>
    <name evidence="17" type="ordered locus">Desac_2264</name>
</gene>
<reference evidence="18" key="2">
    <citation type="submission" date="2011-03" db="EMBL/GenBank/DDBJ databases">
        <title>The complete genome of Desulfobacca acetoxidans DSM 11109.</title>
        <authorList>
            <consortium name="US DOE Joint Genome Institute (JGI-PGF)"/>
            <person name="Lucas S."/>
            <person name="Copeland A."/>
            <person name="Lapidus A."/>
            <person name="Bruce D."/>
            <person name="Goodwin L."/>
            <person name="Pitluck S."/>
            <person name="Peters L."/>
            <person name="Kyrpides N."/>
            <person name="Mavromatis K."/>
            <person name="Ivanova N."/>
            <person name="Ovchinnikova G."/>
            <person name="Teshima H."/>
            <person name="Detter J.C."/>
            <person name="Han C."/>
            <person name="Land M."/>
            <person name="Hauser L."/>
            <person name="Markowitz V."/>
            <person name="Cheng J.-F."/>
            <person name="Hugenholtz P."/>
            <person name="Woyke T."/>
            <person name="Wu D."/>
            <person name="Spring S."/>
            <person name="Schueler E."/>
            <person name="Brambilla E."/>
            <person name="Klenk H.-P."/>
            <person name="Eisen J.A."/>
        </authorList>
    </citation>
    <scope>NUCLEOTIDE SEQUENCE [LARGE SCALE GENOMIC DNA]</scope>
    <source>
        <strain evidence="18">ATCC 700848 / DSM 11109 / ASRB2</strain>
    </source>
</reference>
<evidence type="ECO:0000256" key="13">
    <source>
        <dbReference type="ARBA" id="ARBA00022801"/>
    </source>
</evidence>
<evidence type="ECO:0000256" key="7">
    <source>
        <dbReference type="ARBA" id="ARBA00022555"/>
    </source>
</evidence>
<dbReference type="GO" id="GO:0016787">
    <property type="term" value="F:hydrolase activity"/>
    <property type="evidence" value="ECO:0007669"/>
    <property type="project" value="UniProtKB-KW"/>
</dbReference>
<dbReference type="Proteomes" id="UP000000483">
    <property type="component" value="Chromosome"/>
</dbReference>
<dbReference type="SUPFAM" id="SSF50249">
    <property type="entry name" value="Nucleic acid-binding proteins"/>
    <property type="match status" value="1"/>
</dbReference>
<dbReference type="GO" id="GO:0005737">
    <property type="term" value="C:cytoplasm"/>
    <property type="evidence" value="ECO:0007669"/>
    <property type="project" value="UniProtKB-SubCell"/>
</dbReference>
<keyword evidence="5" id="KW-0963">Cytoplasm</keyword>
<dbReference type="GO" id="GO:0004519">
    <property type="term" value="F:endonuclease activity"/>
    <property type="evidence" value="ECO:0007669"/>
    <property type="project" value="UniProtKB-KW"/>
</dbReference>
<keyword evidence="18" id="KW-1185">Reference proteome</keyword>
<dbReference type="InterPro" id="IPR019307">
    <property type="entry name" value="RNA-bd_AU-1/RNase_E/G"/>
</dbReference>
<evidence type="ECO:0000256" key="1">
    <source>
        <dbReference type="ARBA" id="ARBA00001946"/>
    </source>
</evidence>
<dbReference type="SMART" id="SM00316">
    <property type="entry name" value="S1"/>
    <property type="match status" value="1"/>
</dbReference>
<keyword evidence="6" id="KW-0698">rRNA processing</keyword>
<dbReference type="InterPro" id="IPR048583">
    <property type="entry name" value="RNase_E_G_thioredoxin-like"/>
</dbReference>